<protein>
    <submittedName>
        <fullName evidence="10">Uncharacterized protein</fullName>
    </submittedName>
</protein>
<dbReference type="PANTHER" id="PTHR35789">
    <property type="entry name" value="SPORE GERMINATION PROTEIN B3"/>
    <property type="match status" value="1"/>
</dbReference>
<organism evidence="10 11">
    <name type="scientific">Solibacillus silvestris (strain StLB046)</name>
    <name type="common">Bacillus silvestris</name>
    <dbReference type="NCBI Taxonomy" id="1002809"/>
    <lineage>
        <taxon>Bacteria</taxon>
        <taxon>Bacillati</taxon>
        <taxon>Bacillota</taxon>
        <taxon>Bacilli</taxon>
        <taxon>Bacillales</taxon>
        <taxon>Caryophanaceae</taxon>
        <taxon>Solibacillus</taxon>
    </lineage>
</organism>
<dbReference type="KEGG" id="siv:SSIL_2053"/>
<keyword evidence="6" id="KW-0564">Palmitate</keyword>
<keyword evidence="11" id="KW-1185">Reference proteome</keyword>
<dbReference type="PATRIC" id="fig|1002809.3.peg.2073"/>
<evidence type="ECO:0000313" key="11">
    <source>
        <dbReference type="Proteomes" id="UP000006691"/>
    </source>
</evidence>
<keyword evidence="5" id="KW-0472">Membrane</keyword>
<evidence type="ECO:0000259" key="8">
    <source>
        <dbReference type="Pfam" id="PF05504"/>
    </source>
</evidence>
<dbReference type="InterPro" id="IPR046953">
    <property type="entry name" value="Spore_GerAC-like_C"/>
</dbReference>
<reference evidence="10 11" key="2">
    <citation type="journal article" date="2012" name="J. Biosci. Bioeng.">
        <title>Complete genome sequence and characterization of the N-acylhomoserine lactone-degrading gene of the potato leaf-associated Solibacillus silvestris.</title>
        <authorList>
            <person name="Morohoshi T."/>
            <person name="Tominaga Y."/>
            <person name="Someya N."/>
            <person name="Ikeda T."/>
        </authorList>
    </citation>
    <scope>NUCLEOTIDE SEQUENCE [LARGE SCALE GENOMIC DNA]</scope>
    <source>
        <strain evidence="10 11">StLB046</strain>
    </source>
</reference>
<dbReference type="InterPro" id="IPR038501">
    <property type="entry name" value="Spore_GerAC_C_sf"/>
</dbReference>
<dbReference type="Pfam" id="PF25198">
    <property type="entry name" value="Spore_GerAC_N"/>
    <property type="match status" value="1"/>
</dbReference>
<gene>
    <name evidence="10" type="ordered locus">SSIL_2053</name>
</gene>
<keyword evidence="7" id="KW-0449">Lipoprotein</keyword>
<accession>F2F4R1</accession>
<dbReference type="NCBIfam" id="TIGR02887">
    <property type="entry name" value="spore_ger_x_C"/>
    <property type="match status" value="1"/>
</dbReference>
<dbReference type="RefSeq" id="WP_014823784.1">
    <property type="nucleotide sequence ID" value="NC_018065.1"/>
</dbReference>
<dbReference type="HOGENOM" id="CLU_051140_0_2_9"/>
<dbReference type="eggNOG" id="ENOG502ZCHB">
    <property type="taxonomic scope" value="Bacteria"/>
</dbReference>
<evidence type="ECO:0000256" key="5">
    <source>
        <dbReference type="ARBA" id="ARBA00023136"/>
    </source>
</evidence>
<comment type="subcellular location">
    <subcellularLocation>
        <location evidence="1">Membrane</location>
        <topology evidence="1">Lipid-anchor</topology>
    </subcellularLocation>
</comment>
<dbReference type="GO" id="GO:0016020">
    <property type="term" value="C:membrane"/>
    <property type="evidence" value="ECO:0007669"/>
    <property type="project" value="UniProtKB-SubCell"/>
</dbReference>
<name>F2F4R1_SOLSS</name>
<keyword evidence="3" id="KW-0309">Germination</keyword>
<dbReference type="InterPro" id="IPR008844">
    <property type="entry name" value="Spore_GerAC-like"/>
</dbReference>
<evidence type="ECO:0000259" key="9">
    <source>
        <dbReference type="Pfam" id="PF25198"/>
    </source>
</evidence>
<reference evidence="11" key="1">
    <citation type="submission" date="2011-04" db="EMBL/GenBank/DDBJ databases">
        <title>Genome sequence of Solibacillus silvestris StLB046.</title>
        <authorList>
            <person name="Morohoshi T."/>
            <person name="Someya N."/>
            <person name="Ikeda T."/>
        </authorList>
    </citation>
    <scope>NUCLEOTIDE SEQUENCE [LARGE SCALE GENOMIC DNA]</scope>
    <source>
        <strain evidence="11">StLB046</strain>
    </source>
</reference>
<feature type="domain" description="Spore germination protein N-terminal" evidence="9">
    <location>
        <begin position="28"/>
        <end position="201"/>
    </location>
</feature>
<evidence type="ECO:0000256" key="7">
    <source>
        <dbReference type="ARBA" id="ARBA00023288"/>
    </source>
</evidence>
<comment type="similarity">
    <text evidence="2">Belongs to the GerABKC lipoprotein family.</text>
</comment>
<dbReference type="STRING" id="1002809.SSIL_2053"/>
<keyword evidence="4" id="KW-0732">Signal</keyword>
<evidence type="ECO:0000256" key="2">
    <source>
        <dbReference type="ARBA" id="ARBA00007886"/>
    </source>
</evidence>
<dbReference type="InterPro" id="IPR057336">
    <property type="entry name" value="GerAC_N"/>
</dbReference>
<dbReference type="PROSITE" id="PS51257">
    <property type="entry name" value="PROKAR_LIPOPROTEIN"/>
    <property type="match status" value="1"/>
</dbReference>
<proteinExistence type="inferred from homology"/>
<dbReference type="EMBL" id="AP012157">
    <property type="protein sequence ID" value="BAK16476.1"/>
    <property type="molecule type" value="Genomic_DNA"/>
</dbReference>
<evidence type="ECO:0000256" key="3">
    <source>
        <dbReference type="ARBA" id="ARBA00022544"/>
    </source>
</evidence>
<evidence type="ECO:0000256" key="6">
    <source>
        <dbReference type="ARBA" id="ARBA00023139"/>
    </source>
</evidence>
<dbReference type="Proteomes" id="UP000006691">
    <property type="component" value="Chromosome"/>
</dbReference>
<dbReference type="Pfam" id="PF05504">
    <property type="entry name" value="Spore_GerAC"/>
    <property type="match status" value="1"/>
</dbReference>
<dbReference type="AlphaFoldDB" id="F2F4R1"/>
<dbReference type="Gene3D" id="3.30.300.210">
    <property type="entry name" value="Nutrient germinant receptor protein C, domain 3"/>
    <property type="match status" value="1"/>
</dbReference>
<evidence type="ECO:0000313" key="10">
    <source>
        <dbReference type="EMBL" id="BAK16476.1"/>
    </source>
</evidence>
<evidence type="ECO:0000256" key="4">
    <source>
        <dbReference type="ARBA" id="ARBA00022729"/>
    </source>
</evidence>
<evidence type="ECO:0000256" key="1">
    <source>
        <dbReference type="ARBA" id="ARBA00004635"/>
    </source>
</evidence>
<sequence length="374" mass="42659">MKSLPRKIKGTILLFVLGSVLLSGCAFKDIDKSVFVAMIALDVSDDEEKPYKVTLKLYEPTGSFNEATEPQYSYLSENGETLSEAIRMMESYSDKELEFGHSKLIILGEELVKDNKNKEILDFLLRRPDIQMISWIAVGRPNAEEIIKMIPQGESAAYPELFNYFDSNGTTTPYIVTTHLFEFRRNMKESGIDSVLPIIEINHEDQHFEVNKSLLLAINKEPLELNSLDTSIYNMLSRSVKHANLLIKEDGDHFIANIDTVKSKFNVNIKNPSEIQLDINISLYGSIAESHKPMISKDLPQYNEELKKESEEKFKGFITEMKKHGYDPLGFGIDYKAKVLHNRRMTDEEWMEAYKKAKVNLTVKPGIKSTGSIQ</sequence>
<feature type="domain" description="Spore germination GerAC-like C-terminal" evidence="8">
    <location>
        <begin position="225"/>
        <end position="371"/>
    </location>
</feature>
<dbReference type="PANTHER" id="PTHR35789:SF1">
    <property type="entry name" value="SPORE GERMINATION PROTEIN B3"/>
    <property type="match status" value="1"/>
</dbReference>
<dbReference type="GO" id="GO:0009847">
    <property type="term" value="P:spore germination"/>
    <property type="evidence" value="ECO:0007669"/>
    <property type="project" value="InterPro"/>
</dbReference>